<sequence length="335" mass="35940">MLYLVVTALAAFSTVGPGSVALQIQLPRRAFLTSTAAAISATTTLLPVDAVDLNTDEFTITYDPTVGPLGLEIKDVTFSTAIRVQVASILPSSQVLGQQSWKDYISKSQTYLRTSSYDEYLQDVADKLAPPPGLIISSVNGKSTERTNAQGVRQILSEEIPKMDGQPILITLKSSSGFNEALVTLKENETVTTNISPSSPSSPAQDLKITQLKKPLTPTATIAGVGDLVEVAYKGYYLPPGITDASKGSGRVPFDSSSARNDDSTIQFVLGKQPFGQFPPAFNVGIEYMRVGEVRGIEVPPVLGYGEEGFKKFGVPGSVFLYFEIELKAVNALYK</sequence>
<gene>
    <name evidence="4" type="ORF">TrST_g11414</name>
</gene>
<reference evidence="5" key="1">
    <citation type="journal article" date="2023" name="Commun. Biol.">
        <title>Genome analysis of Parmales, the sister group of diatoms, reveals the evolutionary specialization of diatoms from phago-mixotrophs to photoautotrophs.</title>
        <authorList>
            <person name="Ban H."/>
            <person name="Sato S."/>
            <person name="Yoshikawa S."/>
            <person name="Yamada K."/>
            <person name="Nakamura Y."/>
            <person name="Ichinomiya M."/>
            <person name="Sato N."/>
            <person name="Blanc-Mathieu R."/>
            <person name="Endo H."/>
            <person name="Kuwata A."/>
            <person name="Ogata H."/>
        </authorList>
    </citation>
    <scope>NUCLEOTIDE SEQUENCE [LARGE SCALE GENOMIC DNA]</scope>
    <source>
        <strain evidence="5">NIES 3701</strain>
    </source>
</reference>
<name>A0A9W7AUH8_9STRA</name>
<protein>
    <recommendedName>
        <fullName evidence="1">peptidylprolyl isomerase</fullName>
        <ecNumber evidence="1">5.2.1.8</ecNumber>
    </recommendedName>
</protein>
<evidence type="ECO:0000313" key="4">
    <source>
        <dbReference type="EMBL" id="GMH76846.1"/>
    </source>
</evidence>
<dbReference type="Gene3D" id="3.10.50.40">
    <property type="match status" value="1"/>
</dbReference>
<keyword evidence="1" id="KW-0697">Rotamase</keyword>
<accession>A0A9W7AUH8</accession>
<comment type="caution">
    <text evidence="4">The sequence shown here is derived from an EMBL/GenBank/DDBJ whole genome shotgun (WGS) entry which is preliminary data.</text>
</comment>
<evidence type="ECO:0000259" key="3">
    <source>
        <dbReference type="PROSITE" id="PS50059"/>
    </source>
</evidence>
<evidence type="ECO:0000256" key="1">
    <source>
        <dbReference type="PROSITE-ProRule" id="PRU00277"/>
    </source>
</evidence>
<organism evidence="4 5">
    <name type="scientific">Triparma strigata</name>
    <dbReference type="NCBI Taxonomy" id="1606541"/>
    <lineage>
        <taxon>Eukaryota</taxon>
        <taxon>Sar</taxon>
        <taxon>Stramenopiles</taxon>
        <taxon>Ochrophyta</taxon>
        <taxon>Bolidophyceae</taxon>
        <taxon>Parmales</taxon>
        <taxon>Triparmaceae</taxon>
        <taxon>Triparma</taxon>
    </lineage>
</organism>
<dbReference type="SUPFAM" id="SSF54534">
    <property type="entry name" value="FKBP-like"/>
    <property type="match status" value="1"/>
</dbReference>
<proteinExistence type="predicted"/>
<dbReference type="Proteomes" id="UP001165085">
    <property type="component" value="Unassembled WGS sequence"/>
</dbReference>
<dbReference type="Pfam" id="PF00254">
    <property type="entry name" value="FKBP_C"/>
    <property type="match status" value="1"/>
</dbReference>
<comment type="catalytic activity">
    <reaction evidence="1">
        <text>[protein]-peptidylproline (omega=180) = [protein]-peptidylproline (omega=0)</text>
        <dbReference type="Rhea" id="RHEA:16237"/>
        <dbReference type="Rhea" id="RHEA-COMP:10747"/>
        <dbReference type="Rhea" id="RHEA-COMP:10748"/>
        <dbReference type="ChEBI" id="CHEBI:83833"/>
        <dbReference type="ChEBI" id="CHEBI:83834"/>
        <dbReference type="EC" id="5.2.1.8"/>
    </reaction>
</comment>
<dbReference type="GO" id="GO:0003755">
    <property type="term" value="F:peptidyl-prolyl cis-trans isomerase activity"/>
    <property type="evidence" value="ECO:0007669"/>
    <property type="project" value="UniProtKB-KW"/>
</dbReference>
<keyword evidence="1" id="KW-0413">Isomerase</keyword>
<dbReference type="OrthoDB" id="1902587at2759"/>
<feature type="chain" id="PRO_5040816716" description="peptidylprolyl isomerase" evidence="2">
    <location>
        <begin position="22"/>
        <end position="335"/>
    </location>
</feature>
<dbReference type="EMBL" id="BRXY01000200">
    <property type="protein sequence ID" value="GMH76846.1"/>
    <property type="molecule type" value="Genomic_DNA"/>
</dbReference>
<feature type="signal peptide" evidence="2">
    <location>
        <begin position="1"/>
        <end position="21"/>
    </location>
</feature>
<dbReference type="PROSITE" id="PS50059">
    <property type="entry name" value="FKBP_PPIASE"/>
    <property type="match status" value="1"/>
</dbReference>
<keyword evidence="5" id="KW-1185">Reference proteome</keyword>
<dbReference type="InterPro" id="IPR001179">
    <property type="entry name" value="PPIase_FKBP_dom"/>
</dbReference>
<evidence type="ECO:0000313" key="5">
    <source>
        <dbReference type="Proteomes" id="UP001165085"/>
    </source>
</evidence>
<keyword evidence="2" id="KW-0732">Signal</keyword>
<feature type="domain" description="PPIase FKBP-type" evidence="3">
    <location>
        <begin position="226"/>
        <end position="331"/>
    </location>
</feature>
<evidence type="ECO:0000256" key="2">
    <source>
        <dbReference type="SAM" id="SignalP"/>
    </source>
</evidence>
<dbReference type="EC" id="5.2.1.8" evidence="1"/>
<dbReference type="InterPro" id="IPR046357">
    <property type="entry name" value="PPIase_dom_sf"/>
</dbReference>
<dbReference type="AlphaFoldDB" id="A0A9W7AUH8"/>